<dbReference type="GO" id="GO:0005576">
    <property type="term" value="C:extracellular region"/>
    <property type="evidence" value="ECO:0007669"/>
    <property type="project" value="UniProtKB-SubCell"/>
</dbReference>
<evidence type="ECO:0000259" key="3">
    <source>
        <dbReference type="PROSITE" id="PS51677"/>
    </source>
</evidence>
<comment type="caution">
    <text evidence="4">The sequence shown here is derived from an EMBL/GenBank/DDBJ whole genome shotgun (WGS) entry which is preliminary data.</text>
</comment>
<dbReference type="PANTHER" id="PTHR34216:SF3">
    <property type="entry name" value="POLY-BETA-1,6-N-ACETYL-D-GLUCOSAMINE N-DEACETYLASE"/>
    <property type="match status" value="1"/>
</dbReference>
<name>A0A840MI60_9PROT</name>
<dbReference type="GO" id="GO:0005975">
    <property type="term" value="P:carbohydrate metabolic process"/>
    <property type="evidence" value="ECO:0007669"/>
    <property type="project" value="InterPro"/>
</dbReference>
<dbReference type="InterPro" id="IPR011330">
    <property type="entry name" value="Glyco_hydro/deAcase_b/a-brl"/>
</dbReference>
<keyword evidence="5" id="KW-1185">Reference proteome</keyword>
<protein>
    <submittedName>
        <fullName evidence="4">Peptidoglycan/xylan/chitin deacetylase (PgdA/CDA1 family)</fullName>
    </submittedName>
</protein>
<dbReference type="Pfam" id="PF01522">
    <property type="entry name" value="Polysacc_deac_1"/>
    <property type="match status" value="2"/>
</dbReference>
<dbReference type="Proteomes" id="UP000575898">
    <property type="component" value="Unassembled WGS sequence"/>
</dbReference>
<dbReference type="SUPFAM" id="SSF88713">
    <property type="entry name" value="Glycoside hydrolase/deacetylase"/>
    <property type="match status" value="1"/>
</dbReference>
<keyword evidence="2" id="KW-0732">Signal</keyword>
<accession>A0A840MI60</accession>
<reference evidence="4 5" key="1">
    <citation type="submission" date="2020-08" db="EMBL/GenBank/DDBJ databases">
        <title>Genomic Encyclopedia of Type Strains, Phase IV (KMG-IV): sequencing the most valuable type-strain genomes for metagenomic binning, comparative biology and taxonomic classification.</title>
        <authorList>
            <person name="Goeker M."/>
        </authorList>
    </citation>
    <scope>NUCLEOTIDE SEQUENCE [LARGE SCALE GENOMIC DNA]</scope>
    <source>
        <strain evidence="4 5">DSM 27165</strain>
    </source>
</reference>
<dbReference type="EMBL" id="JACHHY010000012">
    <property type="protein sequence ID" value="MBB5018894.1"/>
    <property type="molecule type" value="Genomic_DNA"/>
</dbReference>
<dbReference type="CDD" id="cd10918">
    <property type="entry name" value="CE4_NodB_like_5s_6s"/>
    <property type="match status" value="1"/>
</dbReference>
<dbReference type="InterPro" id="IPR002509">
    <property type="entry name" value="NODB_dom"/>
</dbReference>
<evidence type="ECO:0000256" key="2">
    <source>
        <dbReference type="ARBA" id="ARBA00022729"/>
    </source>
</evidence>
<dbReference type="PROSITE" id="PS51677">
    <property type="entry name" value="NODB"/>
    <property type="match status" value="1"/>
</dbReference>
<feature type="domain" description="NodB homology" evidence="3">
    <location>
        <begin position="75"/>
        <end position="320"/>
    </location>
</feature>
<dbReference type="InterPro" id="IPR051398">
    <property type="entry name" value="Polysacch_Deacetylase"/>
</dbReference>
<dbReference type="Gene3D" id="3.20.20.370">
    <property type="entry name" value="Glycoside hydrolase/deacetylase"/>
    <property type="match status" value="1"/>
</dbReference>
<sequence>MMTGMLTRLIGGRGLKQGLNILIYHRVLDTQDPLFPGELTRQQFEWHLRCLAREFNVLPLTEAIERLQKNSLPTAAVAITFDDGYADNYTVALPMLQRHGLPATVFVASGYLDGGMMWNERVIHCIRTAPDGEIDLQALNLGAHQVSTPASRTTTIRHLLGKLKYLDWQTREDQVNALVAHLGVTLPTDQMMTSMQLRAMAASGIEIGGHTRLHPILATLSREQARQEMVDGRDELTALIGYQPRLFAYPNGKPRQDYHAEHAELARELGFTAAVSTAWGCARSNSPVFQLPRFTPWDQSPFKFQLRLARSFRSQTHDVV</sequence>
<dbReference type="RefSeq" id="WP_184038873.1">
    <property type="nucleotide sequence ID" value="NZ_JACHHY010000012.1"/>
</dbReference>
<evidence type="ECO:0000313" key="4">
    <source>
        <dbReference type="EMBL" id="MBB5018894.1"/>
    </source>
</evidence>
<evidence type="ECO:0000256" key="1">
    <source>
        <dbReference type="ARBA" id="ARBA00004613"/>
    </source>
</evidence>
<comment type="subcellular location">
    <subcellularLocation>
        <location evidence="1">Secreted</location>
    </subcellularLocation>
</comment>
<dbReference type="GO" id="GO:0016810">
    <property type="term" value="F:hydrolase activity, acting on carbon-nitrogen (but not peptide) bonds"/>
    <property type="evidence" value="ECO:0007669"/>
    <property type="project" value="InterPro"/>
</dbReference>
<evidence type="ECO:0000313" key="5">
    <source>
        <dbReference type="Proteomes" id="UP000575898"/>
    </source>
</evidence>
<dbReference type="AlphaFoldDB" id="A0A840MI60"/>
<gene>
    <name evidence="4" type="ORF">HNQ59_002191</name>
</gene>
<organism evidence="4 5">
    <name type="scientific">Chitinivorax tropicus</name>
    <dbReference type="NCBI Taxonomy" id="714531"/>
    <lineage>
        <taxon>Bacteria</taxon>
        <taxon>Pseudomonadati</taxon>
        <taxon>Pseudomonadota</taxon>
        <taxon>Betaproteobacteria</taxon>
        <taxon>Chitinivorax</taxon>
    </lineage>
</organism>
<proteinExistence type="predicted"/>
<dbReference type="PANTHER" id="PTHR34216">
    <property type="match status" value="1"/>
</dbReference>